<dbReference type="EMBL" id="JBHTEY010000004">
    <property type="protein sequence ID" value="MFC7617712.1"/>
    <property type="molecule type" value="Genomic_DNA"/>
</dbReference>
<organism evidence="3 4">
    <name type="scientific">Actinokineospora soli</name>
    <dbReference type="NCBI Taxonomy" id="1048753"/>
    <lineage>
        <taxon>Bacteria</taxon>
        <taxon>Bacillati</taxon>
        <taxon>Actinomycetota</taxon>
        <taxon>Actinomycetes</taxon>
        <taxon>Pseudonocardiales</taxon>
        <taxon>Pseudonocardiaceae</taxon>
        <taxon>Actinokineospora</taxon>
    </lineage>
</organism>
<reference evidence="4" key="1">
    <citation type="journal article" date="2019" name="Int. J. Syst. Evol. Microbiol.">
        <title>The Global Catalogue of Microorganisms (GCM) 10K type strain sequencing project: providing services to taxonomists for standard genome sequencing and annotation.</title>
        <authorList>
            <consortium name="The Broad Institute Genomics Platform"/>
            <consortium name="The Broad Institute Genome Sequencing Center for Infectious Disease"/>
            <person name="Wu L."/>
            <person name="Ma J."/>
        </authorList>
    </citation>
    <scope>NUCLEOTIDE SEQUENCE [LARGE SCALE GENOMIC DNA]</scope>
    <source>
        <strain evidence="4">JCM 17695</strain>
    </source>
</reference>
<evidence type="ECO:0008006" key="5">
    <source>
        <dbReference type="Google" id="ProtNLM"/>
    </source>
</evidence>
<dbReference type="Proteomes" id="UP001596512">
    <property type="component" value="Unassembled WGS sequence"/>
</dbReference>
<dbReference type="PROSITE" id="PS51318">
    <property type="entry name" value="TAT"/>
    <property type="match status" value="1"/>
</dbReference>
<feature type="signal peptide" evidence="2">
    <location>
        <begin position="1"/>
        <end position="33"/>
    </location>
</feature>
<feature type="chain" id="PRO_5046832853" description="Ig-like domain (Group 3)" evidence="2">
    <location>
        <begin position="34"/>
        <end position="683"/>
    </location>
</feature>
<gene>
    <name evidence="3" type="ORF">ACFQV2_34215</name>
</gene>
<evidence type="ECO:0000313" key="3">
    <source>
        <dbReference type="EMBL" id="MFC7617712.1"/>
    </source>
</evidence>
<protein>
    <recommendedName>
        <fullName evidence="5">Ig-like domain (Group 3)</fullName>
    </recommendedName>
</protein>
<comment type="caution">
    <text evidence="3">The sequence shown here is derived from an EMBL/GenBank/DDBJ whole genome shotgun (WGS) entry which is preliminary data.</text>
</comment>
<evidence type="ECO:0000313" key="4">
    <source>
        <dbReference type="Proteomes" id="UP001596512"/>
    </source>
</evidence>
<evidence type="ECO:0000256" key="1">
    <source>
        <dbReference type="SAM" id="MobiDB-lite"/>
    </source>
</evidence>
<evidence type="ECO:0000256" key="2">
    <source>
        <dbReference type="SAM" id="SignalP"/>
    </source>
</evidence>
<name>A0ABW2TV19_9PSEU</name>
<dbReference type="InterPro" id="IPR006311">
    <property type="entry name" value="TAT_signal"/>
</dbReference>
<keyword evidence="2" id="KW-0732">Signal</keyword>
<keyword evidence="4" id="KW-1185">Reference proteome</keyword>
<feature type="region of interest" description="Disordered" evidence="1">
    <location>
        <begin position="41"/>
        <end position="60"/>
    </location>
</feature>
<accession>A0ABW2TV19</accession>
<proteinExistence type="predicted"/>
<sequence length="683" mass="72130">MEISGRPRRALGGFLAALMAGAGLVALAPQAAAATSGTDVAPSSWVQTDSRTPHAAMTSGTRARIGAWRDDQGQHHIGKTYFTFDISRVADVTVFKATLWLKEAAANDCSVARATEVWSARPEGPIAWATQPAELTRLDYSQRYLPCVAGSIRVDTSDEVRAALAAGRKTLTIAVRISEEHQGDAAYGRALSTSPVLSVEHNSPPSTPTNLRYSLRDLTCGDARPIARGDVTVEASLTDPDGELGLTARMALWPVDDPATRHEVVASVHNGTATATFPVDLLRHDATFAWAVRGEDGHVAGEWSQPCTFHTDYIAPAKPGVASQVYPENPPHPGSGGVGVPGEFTFTAGGSTDVVAYVYGSTHLNQRVQADGPGNSATITLTPTTNGPTDLIVRSVDAAGNQSEQVLYRYWVRSSDTHPWVTAEPAMIGETFPVRFHSNQPGAVTFTYRFAGGPDTTVDVGPDGTTEVLLRVTDPSLPYASLELWTTAADGTTSGVRTTYVDVLLGEPYITITPNYAPIGSNHTILLEPGMPGVVSYTYTVDGGEPVEVAADADGRAQTTFRSTTPGSHEIAVFSTTADGVQSGTWWETFVTDGMAPDVTSAEYPRSGSGSGPGTFRFESRLTGTTEFRYTLNGVEGTVPAVDGVGTLAFTPTAPGAHTLWVRAVTGDGLVSGQTYHPFTVTG</sequence>